<dbReference type="EMBL" id="CACTIH010005490">
    <property type="protein sequence ID" value="CAA2995127.1"/>
    <property type="molecule type" value="Genomic_DNA"/>
</dbReference>
<comment type="caution">
    <text evidence="7">The sequence shown here is derived from an EMBL/GenBank/DDBJ whole genome shotgun (WGS) entry which is preliminary data.</text>
</comment>
<dbReference type="InterPro" id="IPR003657">
    <property type="entry name" value="WRKY_dom"/>
</dbReference>
<dbReference type="SMART" id="SM00774">
    <property type="entry name" value="WRKY"/>
    <property type="match status" value="1"/>
</dbReference>
<keyword evidence="3" id="KW-0238">DNA-binding</keyword>
<dbReference type="GO" id="GO:0003700">
    <property type="term" value="F:DNA-binding transcription factor activity"/>
    <property type="evidence" value="ECO:0007669"/>
    <property type="project" value="InterPro"/>
</dbReference>
<evidence type="ECO:0000256" key="3">
    <source>
        <dbReference type="ARBA" id="ARBA00023125"/>
    </source>
</evidence>
<dbReference type="FunFam" id="2.20.25.80:FF:000003">
    <property type="entry name" value="WRKY transcription factor 57"/>
    <property type="match status" value="1"/>
</dbReference>
<proteinExistence type="predicted"/>
<keyword evidence="5" id="KW-0539">Nucleus</keyword>
<evidence type="ECO:0000259" key="6">
    <source>
        <dbReference type="PROSITE" id="PS50811"/>
    </source>
</evidence>
<dbReference type="SUPFAM" id="SSF118290">
    <property type="entry name" value="WRKY DNA-binding domain"/>
    <property type="match status" value="1"/>
</dbReference>
<protein>
    <submittedName>
        <fullName evidence="7">Probable WRKY transcription factor 75</fullName>
    </submittedName>
</protein>
<organism evidence="7 8">
    <name type="scientific">Olea europaea subsp. europaea</name>
    <dbReference type="NCBI Taxonomy" id="158383"/>
    <lineage>
        <taxon>Eukaryota</taxon>
        <taxon>Viridiplantae</taxon>
        <taxon>Streptophyta</taxon>
        <taxon>Embryophyta</taxon>
        <taxon>Tracheophyta</taxon>
        <taxon>Spermatophyta</taxon>
        <taxon>Magnoliopsida</taxon>
        <taxon>eudicotyledons</taxon>
        <taxon>Gunneridae</taxon>
        <taxon>Pentapetalae</taxon>
        <taxon>asterids</taxon>
        <taxon>lamiids</taxon>
        <taxon>Lamiales</taxon>
        <taxon>Oleaceae</taxon>
        <taxon>Oleeae</taxon>
        <taxon>Olea</taxon>
    </lineage>
</organism>
<dbReference type="InterPro" id="IPR044810">
    <property type="entry name" value="WRKY_plant"/>
</dbReference>
<dbReference type="GO" id="GO:0043565">
    <property type="term" value="F:sequence-specific DNA binding"/>
    <property type="evidence" value="ECO:0007669"/>
    <property type="project" value="InterPro"/>
</dbReference>
<evidence type="ECO:0000313" key="7">
    <source>
        <dbReference type="EMBL" id="CAA2995127.1"/>
    </source>
</evidence>
<evidence type="ECO:0000256" key="4">
    <source>
        <dbReference type="ARBA" id="ARBA00023163"/>
    </source>
</evidence>
<evidence type="ECO:0000256" key="5">
    <source>
        <dbReference type="ARBA" id="ARBA00023242"/>
    </source>
</evidence>
<gene>
    <name evidence="7" type="ORF">OLEA9_A026017</name>
</gene>
<dbReference type="Proteomes" id="UP000594638">
    <property type="component" value="Unassembled WGS sequence"/>
</dbReference>
<dbReference type="GO" id="GO:0005634">
    <property type="term" value="C:nucleus"/>
    <property type="evidence" value="ECO:0007669"/>
    <property type="project" value="UniProtKB-SubCell"/>
</dbReference>
<reference evidence="7 8" key="1">
    <citation type="submission" date="2019-12" db="EMBL/GenBank/DDBJ databases">
        <authorList>
            <person name="Alioto T."/>
            <person name="Alioto T."/>
            <person name="Gomez Garrido J."/>
        </authorList>
    </citation>
    <scope>NUCLEOTIDE SEQUENCE [LARGE SCALE GENOMIC DNA]</scope>
</reference>
<evidence type="ECO:0000256" key="2">
    <source>
        <dbReference type="ARBA" id="ARBA00023015"/>
    </source>
</evidence>
<dbReference type="OrthoDB" id="1915472at2759"/>
<evidence type="ECO:0000256" key="1">
    <source>
        <dbReference type="ARBA" id="ARBA00004123"/>
    </source>
</evidence>
<dbReference type="InterPro" id="IPR036576">
    <property type="entry name" value="WRKY_dom_sf"/>
</dbReference>
<dbReference type="AlphaFoldDB" id="A0A8S0SSF5"/>
<keyword evidence="2" id="KW-0805">Transcription regulation</keyword>
<feature type="domain" description="WRKY" evidence="6">
    <location>
        <begin position="98"/>
        <end position="163"/>
    </location>
</feature>
<dbReference type="Gramene" id="OE9A026017T1">
    <property type="protein sequence ID" value="OE9A026017C1"/>
    <property type="gene ID" value="OE9A026017"/>
</dbReference>
<dbReference type="Gene3D" id="2.20.25.80">
    <property type="entry name" value="WRKY domain"/>
    <property type="match status" value="1"/>
</dbReference>
<sequence>MENYRTIFQSSSSTPAASHLSVLNMANSHAGAEFQDQRLNQHLGLLAPRTEIPISYMNNIVAQRNNLVDVGTVEVKPDEKYKVEKKSRKPKYAFQTRSQVDVLDDGYRWRKYGQKAVKNNRFPRSYYRCTHQGCNVKKQIQRLSKDEELVVTTYEGKHSHPMQKSMENFEHILGQMQIYNSS</sequence>
<dbReference type="PROSITE" id="PS50811">
    <property type="entry name" value="WRKY"/>
    <property type="match status" value="1"/>
</dbReference>
<comment type="subcellular location">
    <subcellularLocation>
        <location evidence="1">Nucleus</location>
    </subcellularLocation>
</comment>
<name>A0A8S0SSF5_OLEEU</name>
<evidence type="ECO:0000313" key="8">
    <source>
        <dbReference type="Proteomes" id="UP000594638"/>
    </source>
</evidence>
<accession>A0A8S0SSF5</accession>
<dbReference type="PANTHER" id="PTHR31221:SF83">
    <property type="entry name" value="WRKY TRANSCRIPTION FACTOR 75-RELATED"/>
    <property type="match status" value="1"/>
</dbReference>
<keyword evidence="8" id="KW-1185">Reference proteome</keyword>
<dbReference type="PANTHER" id="PTHR31221">
    <property type="entry name" value="WRKY TRANSCRIPTION FACTOR PROTEIN 1-RELATED"/>
    <property type="match status" value="1"/>
</dbReference>
<keyword evidence="4" id="KW-0804">Transcription</keyword>
<dbReference type="Pfam" id="PF03106">
    <property type="entry name" value="WRKY"/>
    <property type="match status" value="1"/>
</dbReference>